<evidence type="ECO:0000256" key="6">
    <source>
        <dbReference type="ARBA" id="ARBA00023136"/>
    </source>
</evidence>
<comment type="subcellular location">
    <subcellularLocation>
        <location evidence="1 8">Cell outer membrane</location>
        <topology evidence="1 8">Multi-pass membrane protein</topology>
    </subcellularLocation>
</comment>
<dbReference type="AlphaFoldDB" id="A0A4U1G277"/>
<comment type="caution">
    <text evidence="12">The sequence shown here is derived from an EMBL/GenBank/DDBJ whole genome shotgun (WGS) entry which is preliminary data.</text>
</comment>
<organism evidence="12 13">
    <name type="scientific">Pedobacter hiemivivus</name>
    <dbReference type="NCBI Taxonomy" id="2530454"/>
    <lineage>
        <taxon>Bacteria</taxon>
        <taxon>Pseudomonadati</taxon>
        <taxon>Bacteroidota</taxon>
        <taxon>Sphingobacteriia</taxon>
        <taxon>Sphingobacteriales</taxon>
        <taxon>Sphingobacteriaceae</taxon>
        <taxon>Pedobacter</taxon>
    </lineage>
</organism>
<keyword evidence="3 8" id="KW-1134">Transmembrane beta strand</keyword>
<keyword evidence="2 8" id="KW-0813">Transport</keyword>
<reference evidence="12 13" key="1">
    <citation type="submission" date="2019-04" db="EMBL/GenBank/DDBJ databases">
        <title>Pedobacter sp. RP-1-16 sp. nov., isolated from Arctic soil.</title>
        <authorList>
            <person name="Dahal R.H."/>
            <person name="Kim D.-U."/>
        </authorList>
    </citation>
    <scope>NUCLEOTIDE SEQUENCE [LARGE SCALE GENOMIC DNA]</scope>
    <source>
        <strain evidence="12 13">RP-1-16</strain>
    </source>
</reference>
<comment type="similarity">
    <text evidence="8 9">Belongs to the TonB-dependent receptor family.</text>
</comment>
<name>A0A4U1G277_9SPHI</name>
<keyword evidence="5 9" id="KW-0798">TonB box</keyword>
<dbReference type="Proteomes" id="UP000309594">
    <property type="component" value="Unassembled WGS sequence"/>
</dbReference>
<evidence type="ECO:0000256" key="3">
    <source>
        <dbReference type="ARBA" id="ARBA00022452"/>
    </source>
</evidence>
<dbReference type="InterPro" id="IPR012910">
    <property type="entry name" value="Plug_dom"/>
</dbReference>
<keyword evidence="7 8" id="KW-0998">Cell outer membrane</keyword>
<dbReference type="Gene3D" id="2.60.40.1120">
    <property type="entry name" value="Carboxypeptidase-like, regulatory domain"/>
    <property type="match status" value="1"/>
</dbReference>
<dbReference type="Gene3D" id="2.170.130.10">
    <property type="entry name" value="TonB-dependent receptor, plug domain"/>
    <property type="match status" value="1"/>
</dbReference>
<evidence type="ECO:0000256" key="9">
    <source>
        <dbReference type="RuleBase" id="RU003357"/>
    </source>
</evidence>
<dbReference type="Pfam" id="PF00593">
    <property type="entry name" value="TonB_dep_Rec_b-barrel"/>
    <property type="match status" value="1"/>
</dbReference>
<keyword evidence="4 8" id="KW-0812">Transmembrane</keyword>
<dbReference type="Pfam" id="PF07715">
    <property type="entry name" value="Plug"/>
    <property type="match status" value="1"/>
</dbReference>
<dbReference type="RefSeq" id="WP_136881824.1">
    <property type="nucleotide sequence ID" value="NZ_SWDX01000011.1"/>
</dbReference>
<dbReference type="InterPro" id="IPR000531">
    <property type="entry name" value="Beta-barrel_TonB"/>
</dbReference>
<evidence type="ECO:0000256" key="2">
    <source>
        <dbReference type="ARBA" id="ARBA00022448"/>
    </source>
</evidence>
<evidence type="ECO:0000256" key="4">
    <source>
        <dbReference type="ARBA" id="ARBA00022692"/>
    </source>
</evidence>
<evidence type="ECO:0000313" key="12">
    <source>
        <dbReference type="EMBL" id="TKC56909.1"/>
    </source>
</evidence>
<dbReference type="NCBIfam" id="TIGR04056">
    <property type="entry name" value="OMP_RagA_SusC"/>
    <property type="match status" value="1"/>
</dbReference>
<dbReference type="Gene3D" id="2.40.170.20">
    <property type="entry name" value="TonB-dependent receptor, beta-barrel domain"/>
    <property type="match status" value="1"/>
</dbReference>
<dbReference type="InterPro" id="IPR008969">
    <property type="entry name" value="CarboxyPept-like_regulatory"/>
</dbReference>
<evidence type="ECO:0000256" key="7">
    <source>
        <dbReference type="ARBA" id="ARBA00023237"/>
    </source>
</evidence>
<dbReference type="NCBIfam" id="TIGR04057">
    <property type="entry name" value="SusC_RagA_signa"/>
    <property type="match status" value="1"/>
</dbReference>
<dbReference type="SUPFAM" id="SSF49464">
    <property type="entry name" value="Carboxypeptidase regulatory domain-like"/>
    <property type="match status" value="1"/>
</dbReference>
<keyword evidence="6 8" id="KW-0472">Membrane</keyword>
<feature type="domain" description="TonB-dependent receptor plug" evidence="11">
    <location>
        <begin position="225"/>
        <end position="353"/>
    </location>
</feature>
<gene>
    <name evidence="12" type="ORF">FBD94_22180</name>
</gene>
<dbReference type="EMBL" id="SWDX01000011">
    <property type="protein sequence ID" value="TKC56909.1"/>
    <property type="molecule type" value="Genomic_DNA"/>
</dbReference>
<evidence type="ECO:0000256" key="8">
    <source>
        <dbReference type="PROSITE-ProRule" id="PRU01360"/>
    </source>
</evidence>
<accession>A0A4U1G277</accession>
<dbReference type="InterPro" id="IPR023996">
    <property type="entry name" value="TonB-dep_OMP_SusC/RagA"/>
</dbReference>
<protein>
    <submittedName>
        <fullName evidence="12">SusC/RagA family TonB-linked outer membrane protein</fullName>
    </submittedName>
</protein>
<evidence type="ECO:0000259" key="11">
    <source>
        <dbReference type="Pfam" id="PF07715"/>
    </source>
</evidence>
<dbReference type="InterPro" id="IPR023997">
    <property type="entry name" value="TonB-dep_OMP_SusC/RagA_CS"/>
</dbReference>
<dbReference type="InterPro" id="IPR039426">
    <property type="entry name" value="TonB-dep_rcpt-like"/>
</dbReference>
<dbReference type="InterPro" id="IPR037066">
    <property type="entry name" value="Plug_dom_sf"/>
</dbReference>
<evidence type="ECO:0000313" key="13">
    <source>
        <dbReference type="Proteomes" id="UP000309594"/>
    </source>
</evidence>
<dbReference type="Pfam" id="PF13715">
    <property type="entry name" value="CarbopepD_reg_2"/>
    <property type="match status" value="1"/>
</dbReference>
<evidence type="ECO:0000256" key="1">
    <source>
        <dbReference type="ARBA" id="ARBA00004571"/>
    </source>
</evidence>
<sequence length="1154" mass="128704">MKLTFLYNPVFSIRQVKYKLLIVMKLTAILLLIGTMHLSAASYSQSVTVSRKNTTLETVFGDIKKQTGYLFFYSGKVNLNRQILNVELKNVPLEEALKACLTDQNLTFNIVDKTIVVRNKMVDNNIETANARIDVTGKVIDPQSQTGIPGVNITIKGNKSIRAQTNSNGEFKIDAQPGDVLVFTYIGFKEKEVKVGDAKFLTVSLEAQINQMNDVVVTGYQTIKKESYTGNAITIKGDDLKRTNPQNVLKAIQSFDPSFRLLDNNLAGSDPNAMPRINVRGATALPGLPQNKDDVLDRNNLSSSFNLPAFILDGFEVSLQKVVDLDINRIESINILKDAAATAVYGSRAANGVMVITTKAPVSGKLQLFYNSELTLSAPDLSGYNVLNAKDKIAYEQMAGLYRKLTPGVGDLTQDALDQELFNKLKNVASGVDTYWLSQPLRNAYAQKHSLNIQGGDQSFRYGIDMRYQTQPGVMKGVTRDRYSGGMDFTYMPSKKLIFRNNLSINQTNGENSPYGSFSTYASMNPYYPKTDNAGRIVQELARWRIDRNDGNGTGTEQYRTAYVFNPLFEAGLNNFSKDSYLELIDAFTIDYKLSESFRLKALMSLNQTTSKSDRFTSPLSSQFYTYATDKLNNRGSYDYTTTNAFGLDGNVTLNYNKQLGENFFNLVLGTNVIARKSDFKSISAQGFSNDKFTNIGFARIYKENSAPGGNVLINRTLGAFFSGNYSYKNRYLADASFRMDGSSSFGSNKRFAPFWATGLGWNVHNESFLQDAKIISQLRLKASTGQVGSVGFDPYMSRAIYQYETGNWYSTGIGATLVGYGNDNLEWQKTTTYDAGLDLGLLKDRIVISPRYYYKLTKGLITDITLPPSTGFTTYKENLGDIANKGFELYLTANAFRNADWNVNITANATHNTNKLVKLSNSLQAFNDKINGIQNSPDNNKEGEIGLATIPIVRYAEGQSLYTIYGVKSLGIDPENGREIYVKKNGSLTYDYDIADTQPIGDGTPKISGNFGSNISYKSFMLSFSLYYRFGGQTYNQTLVDRIENADPRFNVDSRALSQRWVKPGDHALYKNIADLTATKVSSRFVQKENLIELQSVYMSYDFKKDFIRRAGFQSLRTSITMNDIFRTSSVGIERGIDSPFARNITFSLQASF</sequence>
<evidence type="ECO:0000259" key="10">
    <source>
        <dbReference type="Pfam" id="PF00593"/>
    </source>
</evidence>
<dbReference type="PROSITE" id="PS52016">
    <property type="entry name" value="TONB_DEPENDENT_REC_3"/>
    <property type="match status" value="1"/>
</dbReference>
<dbReference type="GO" id="GO:0009279">
    <property type="term" value="C:cell outer membrane"/>
    <property type="evidence" value="ECO:0007669"/>
    <property type="project" value="UniProtKB-SubCell"/>
</dbReference>
<dbReference type="SUPFAM" id="SSF56935">
    <property type="entry name" value="Porins"/>
    <property type="match status" value="1"/>
</dbReference>
<dbReference type="InterPro" id="IPR036942">
    <property type="entry name" value="Beta-barrel_TonB_sf"/>
</dbReference>
<feature type="domain" description="TonB-dependent receptor-like beta-barrel" evidence="10">
    <location>
        <begin position="549"/>
        <end position="975"/>
    </location>
</feature>
<proteinExistence type="inferred from homology"/>
<evidence type="ECO:0000256" key="5">
    <source>
        <dbReference type="ARBA" id="ARBA00023077"/>
    </source>
</evidence>